<feature type="transmembrane region" description="Helical" evidence="5">
    <location>
        <begin position="384"/>
        <end position="401"/>
    </location>
</feature>
<evidence type="ECO:0000256" key="5">
    <source>
        <dbReference type="SAM" id="Phobius"/>
    </source>
</evidence>
<comment type="caution">
    <text evidence="7">The sequence shown here is derived from an EMBL/GenBank/DDBJ whole genome shotgun (WGS) entry which is preliminary data.</text>
</comment>
<feature type="transmembrane region" description="Helical" evidence="5">
    <location>
        <begin position="181"/>
        <end position="213"/>
    </location>
</feature>
<keyword evidence="2 5" id="KW-0812">Transmembrane</keyword>
<gene>
    <name evidence="7" type="ORF">ACFQO1_00410</name>
</gene>
<evidence type="ECO:0000313" key="8">
    <source>
        <dbReference type="Proteomes" id="UP001596415"/>
    </source>
</evidence>
<evidence type="ECO:0000256" key="4">
    <source>
        <dbReference type="ARBA" id="ARBA00023136"/>
    </source>
</evidence>
<dbReference type="PANTHER" id="PTHR37422:SF13">
    <property type="entry name" value="LIPOPOLYSACCHARIDE BIOSYNTHESIS PROTEIN PA4999-RELATED"/>
    <property type="match status" value="1"/>
</dbReference>
<feature type="domain" description="O-antigen ligase-related" evidence="6">
    <location>
        <begin position="184"/>
        <end position="344"/>
    </location>
</feature>
<feature type="transmembrane region" description="Helical" evidence="5">
    <location>
        <begin position="108"/>
        <end position="129"/>
    </location>
</feature>
<dbReference type="Proteomes" id="UP001596415">
    <property type="component" value="Unassembled WGS sequence"/>
</dbReference>
<feature type="transmembrane region" description="Helical" evidence="5">
    <location>
        <begin position="149"/>
        <end position="169"/>
    </location>
</feature>
<evidence type="ECO:0000259" key="6">
    <source>
        <dbReference type="Pfam" id="PF04932"/>
    </source>
</evidence>
<keyword evidence="3 5" id="KW-1133">Transmembrane helix</keyword>
<sequence length="412" mass="46976">MRILLASIYPYAFFLLLLLIPFDGYVRILPNILIAIIVVAFPFVFKKTDFKKLVKLPTLLFFGLIFFLGLNTLLLGRFEDNSTVLLKILASGALLILYLPIKDFKKVYHAIIFSALLAMIISGINILMVVKETGAFDIWNPLNPLDTLLIERLYLGFLCVLSILASYQCMSATYKAENKYYLANIVLTIGFTFLIVSRYAILVLILLAILRLLYGKAKIIRVIVTLVIIGVVSTLAFIFNENIRKRFLYITPDTTVNEPLLKKTKGAEPRTIIWECAATILEKEQVLVKGIGFETTKNELLACYTTSISDDNRREKFLNRKYNSHNQFLDFYLSAGAIAVVLFITLFLVLFVLKRKDYFSTALLVTIVLFGLIENFFHRQMGAYYFGIIIILLLIQNSTYIEKKGHSEQLKS</sequence>
<evidence type="ECO:0000256" key="1">
    <source>
        <dbReference type="ARBA" id="ARBA00004141"/>
    </source>
</evidence>
<proteinExistence type="predicted"/>
<reference evidence="8" key="1">
    <citation type="journal article" date="2019" name="Int. J. Syst. Evol. Microbiol.">
        <title>The Global Catalogue of Microorganisms (GCM) 10K type strain sequencing project: providing services to taxonomists for standard genome sequencing and annotation.</title>
        <authorList>
            <consortium name="The Broad Institute Genomics Platform"/>
            <consortium name="The Broad Institute Genome Sequencing Center for Infectious Disease"/>
            <person name="Wu L."/>
            <person name="Ma J."/>
        </authorList>
    </citation>
    <scope>NUCLEOTIDE SEQUENCE [LARGE SCALE GENOMIC DNA]</scope>
    <source>
        <strain evidence="8">CGMCC 1.16306</strain>
    </source>
</reference>
<keyword evidence="8" id="KW-1185">Reference proteome</keyword>
<dbReference type="InterPro" id="IPR051533">
    <property type="entry name" value="WaaL-like"/>
</dbReference>
<feature type="transmembrane region" description="Helical" evidence="5">
    <location>
        <begin position="5"/>
        <end position="22"/>
    </location>
</feature>
<dbReference type="PANTHER" id="PTHR37422">
    <property type="entry name" value="TEICHURONIC ACID BIOSYNTHESIS PROTEIN TUAE"/>
    <property type="match status" value="1"/>
</dbReference>
<feature type="transmembrane region" description="Helical" evidence="5">
    <location>
        <begin position="57"/>
        <end position="78"/>
    </location>
</feature>
<organism evidence="7 8">
    <name type="scientific">Jejudonia soesokkakensis</name>
    <dbReference type="NCBI Taxonomy" id="1323432"/>
    <lineage>
        <taxon>Bacteria</taxon>
        <taxon>Pseudomonadati</taxon>
        <taxon>Bacteroidota</taxon>
        <taxon>Flavobacteriia</taxon>
        <taxon>Flavobacteriales</taxon>
        <taxon>Flavobacteriaceae</taxon>
        <taxon>Jejudonia</taxon>
    </lineage>
</organism>
<evidence type="ECO:0000313" key="7">
    <source>
        <dbReference type="EMBL" id="MFC7356133.1"/>
    </source>
</evidence>
<evidence type="ECO:0000256" key="3">
    <source>
        <dbReference type="ARBA" id="ARBA00022989"/>
    </source>
</evidence>
<dbReference type="RefSeq" id="WP_380215582.1">
    <property type="nucleotide sequence ID" value="NZ_JBHTBN010000001.1"/>
</dbReference>
<protein>
    <submittedName>
        <fullName evidence="7">O-antigen ligase family protein</fullName>
    </submittedName>
</protein>
<feature type="transmembrane region" description="Helical" evidence="5">
    <location>
        <begin position="358"/>
        <end position="377"/>
    </location>
</feature>
<dbReference type="Pfam" id="PF04932">
    <property type="entry name" value="Wzy_C"/>
    <property type="match status" value="1"/>
</dbReference>
<feature type="transmembrane region" description="Helical" evidence="5">
    <location>
        <begin position="84"/>
        <end position="101"/>
    </location>
</feature>
<keyword evidence="4 5" id="KW-0472">Membrane</keyword>
<dbReference type="InterPro" id="IPR007016">
    <property type="entry name" value="O-antigen_ligase-rel_domated"/>
</dbReference>
<feature type="transmembrane region" description="Helical" evidence="5">
    <location>
        <begin position="219"/>
        <end position="239"/>
    </location>
</feature>
<name>A0ABW2MN19_9FLAO</name>
<evidence type="ECO:0000256" key="2">
    <source>
        <dbReference type="ARBA" id="ARBA00022692"/>
    </source>
</evidence>
<feature type="transmembrane region" description="Helical" evidence="5">
    <location>
        <begin position="28"/>
        <end position="45"/>
    </location>
</feature>
<accession>A0ABW2MN19</accession>
<dbReference type="GO" id="GO:0016874">
    <property type="term" value="F:ligase activity"/>
    <property type="evidence" value="ECO:0007669"/>
    <property type="project" value="UniProtKB-KW"/>
</dbReference>
<keyword evidence="7" id="KW-0436">Ligase</keyword>
<comment type="subcellular location">
    <subcellularLocation>
        <location evidence="1">Membrane</location>
        <topology evidence="1">Multi-pass membrane protein</topology>
    </subcellularLocation>
</comment>
<feature type="transmembrane region" description="Helical" evidence="5">
    <location>
        <begin position="329"/>
        <end position="352"/>
    </location>
</feature>
<dbReference type="EMBL" id="JBHTBN010000001">
    <property type="protein sequence ID" value="MFC7356133.1"/>
    <property type="molecule type" value="Genomic_DNA"/>
</dbReference>